<organism evidence="1">
    <name type="scientific">Anguilla anguilla</name>
    <name type="common">European freshwater eel</name>
    <name type="synonym">Muraena anguilla</name>
    <dbReference type="NCBI Taxonomy" id="7936"/>
    <lineage>
        <taxon>Eukaryota</taxon>
        <taxon>Metazoa</taxon>
        <taxon>Chordata</taxon>
        <taxon>Craniata</taxon>
        <taxon>Vertebrata</taxon>
        <taxon>Euteleostomi</taxon>
        <taxon>Actinopterygii</taxon>
        <taxon>Neopterygii</taxon>
        <taxon>Teleostei</taxon>
        <taxon>Anguilliformes</taxon>
        <taxon>Anguillidae</taxon>
        <taxon>Anguilla</taxon>
    </lineage>
</organism>
<reference evidence="1" key="2">
    <citation type="journal article" date="2015" name="Fish Shellfish Immunol.">
        <title>Early steps in the European eel (Anguilla anguilla)-Vibrio vulnificus interaction in the gills: Role of the RtxA13 toxin.</title>
        <authorList>
            <person name="Callol A."/>
            <person name="Pajuelo D."/>
            <person name="Ebbesson L."/>
            <person name="Teles M."/>
            <person name="MacKenzie S."/>
            <person name="Amaro C."/>
        </authorList>
    </citation>
    <scope>NUCLEOTIDE SEQUENCE</scope>
</reference>
<name>A0A0E9V6L0_ANGAN</name>
<evidence type="ECO:0000313" key="1">
    <source>
        <dbReference type="EMBL" id="JAH73729.1"/>
    </source>
</evidence>
<proteinExistence type="predicted"/>
<sequence length="39" mass="4431">MNCALRGEQKVDSSSNNKYVQSENTVTEVFVPTIIKMIR</sequence>
<reference evidence="1" key="1">
    <citation type="submission" date="2014-11" db="EMBL/GenBank/DDBJ databases">
        <authorList>
            <person name="Amaro Gonzalez C."/>
        </authorList>
    </citation>
    <scope>NUCLEOTIDE SEQUENCE</scope>
</reference>
<protein>
    <submittedName>
        <fullName evidence="1">Uncharacterized protein</fullName>
    </submittedName>
</protein>
<dbReference type="AlphaFoldDB" id="A0A0E9V6L0"/>
<accession>A0A0E9V6L0</accession>
<dbReference type="EMBL" id="GBXM01034848">
    <property type="protein sequence ID" value="JAH73729.1"/>
    <property type="molecule type" value="Transcribed_RNA"/>
</dbReference>